<name>A0A6M3JG21_9ZZZZ</name>
<dbReference type="EMBL" id="MT141602">
    <property type="protein sequence ID" value="QJA68268.1"/>
    <property type="molecule type" value="Genomic_DNA"/>
</dbReference>
<proteinExistence type="predicted"/>
<dbReference type="EMBL" id="MT143446">
    <property type="protein sequence ID" value="QJA96921.1"/>
    <property type="molecule type" value="Genomic_DNA"/>
</dbReference>
<organism evidence="1">
    <name type="scientific">viral metagenome</name>
    <dbReference type="NCBI Taxonomy" id="1070528"/>
    <lineage>
        <taxon>unclassified sequences</taxon>
        <taxon>metagenomes</taxon>
        <taxon>organismal metagenomes</taxon>
    </lineage>
</organism>
<evidence type="ECO:0000313" key="1">
    <source>
        <dbReference type="EMBL" id="QJA68268.1"/>
    </source>
</evidence>
<dbReference type="AlphaFoldDB" id="A0A6M3JG21"/>
<gene>
    <name evidence="1" type="ORF">MM415A07379_0005</name>
    <name evidence="2" type="ORF">MM415B07095_0007</name>
</gene>
<sequence>MKCKRCKKKVEELYYNVKYSGGFVLSVDGVGNEEVDFGGYNLADDFIENMLVEIGERKLIGCNNCVGDRKFTG</sequence>
<reference evidence="1" key="1">
    <citation type="submission" date="2020-03" db="EMBL/GenBank/DDBJ databases">
        <title>The deep terrestrial virosphere.</title>
        <authorList>
            <person name="Holmfeldt K."/>
            <person name="Nilsson E."/>
            <person name="Simone D."/>
            <person name="Lopez-Fernandez M."/>
            <person name="Wu X."/>
            <person name="de Brujin I."/>
            <person name="Lundin D."/>
            <person name="Andersson A."/>
            <person name="Bertilsson S."/>
            <person name="Dopson M."/>
        </authorList>
    </citation>
    <scope>NUCLEOTIDE SEQUENCE</scope>
    <source>
        <strain evidence="1">MM415A07379</strain>
        <strain evidence="2">MM415B07095</strain>
    </source>
</reference>
<protein>
    <submittedName>
        <fullName evidence="1">Uncharacterized protein</fullName>
    </submittedName>
</protein>
<accession>A0A6M3JG21</accession>
<evidence type="ECO:0000313" key="2">
    <source>
        <dbReference type="EMBL" id="QJA96921.1"/>
    </source>
</evidence>